<feature type="region of interest" description="Disordered" evidence="5">
    <location>
        <begin position="777"/>
        <end position="835"/>
    </location>
</feature>
<evidence type="ECO:0000256" key="2">
    <source>
        <dbReference type="ARBA" id="ARBA00022692"/>
    </source>
</evidence>
<feature type="transmembrane region" description="Helical" evidence="6">
    <location>
        <begin position="236"/>
        <end position="259"/>
    </location>
</feature>
<feature type="compositionally biased region" description="Polar residues" evidence="5">
    <location>
        <begin position="780"/>
        <end position="811"/>
    </location>
</feature>
<dbReference type="PANTHER" id="PTHR39469:SF1">
    <property type="entry name" value="DUF4203 DOMAIN-CONTAINING PROTEIN"/>
    <property type="match status" value="1"/>
</dbReference>
<evidence type="ECO:0000313" key="8">
    <source>
        <dbReference type="EMBL" id="KEQ70885.1"/>
    </source>
</evidence>
<feature type="region of interest" description="Disordered" evidence="5">
    <location>
        <begin position="532"/>
        <end position="555"/>
    </location>
</feature>
<keyword evidence="3 6" id="KW-1133">Transmembrane helix</keyword>
<gene>
    <name evidence="8" type="ORF">M436DRAFT_65707</name>
</gene>
<dbReference type="PANTHER" id="PTHR39469">
    <property type="entry name" value="CHROMOSOME 1, WHOLE GENOME SHOTGUN SEQUENCE"/>
    <property type="match status" value="1"/>
</dbReference>
<feature type="compositionally biased region" description="Basic and acidic residues" evidence="5">
    <location>
        <begin position="532"/>
        <end position="548"/>
    </location>
</feature>
<feature type="domain" description="TM7S3/TM198-like" evidence="7">
    <location>
        <begin position="49"/>
        <end position="259"/>
    </location>
</feature>
<evidence type="ECO:0000313" key="9">
    <source>
        <dbReference type="Proteomes" id="UP000027730"/>
    </source>
</evidence>
<dbReference type="RefSeq" id="XP_013425215.1">
    <property type="nucleotide sequence ID" value="XM_013569761.1"/>
</dbReference>
<comment type="subcellular location">
    <subcellularLocation>
        <location evidence="1">Membrane</location>
        <topology evidence="1">Multi-pass membrane protein</topology>
    </subcellularLocation>
</comment>
<dbReference type="EMBL" id="KL584715">
    <property type="protein sequence ID" value="KEQ70885.1"/>
    <property type="molecule type" value="Genomic_DNA"/>
</dbReference>
<dbReference type="STRING" id="1043004.A0A074WCM0"/>
<evidence type="ECO:0000256" key="1">
    <source>
        <dbReference type="ARBA" id="ARBA00004141"/>
    </source>
</evidence>
<dbReference type="GeneID" id="25413920"/>
<evidence type="ECO:0000256" key="5">
    <source>
        <dbReference type="SAM" id="MobiDB-lite"/>
    </source>
</evidence>
<keyword evidence="9" id="KW-1185">Reference proteome</keyword>
<keyword evidence="4 6" id="KW-0472">Membrane</keyword>
<dbReference type="Proteomes" id="UP000027730">
    <property type="component" value="Unassembled WGS sequence"/>
</dbReference>
<evidence type="ECO:0000256" key="3">
    <source>
        <dbReference type="ARBA" id="ARBA00022989"/>
    </source>
</evidence>
<keyword evidence="2 6" id="KW-0812">Transmembrane</keyword>
<dbReference type="OrthoDB" id="102260at2759"/>
<dbReference type="InterPro" id="IPR025256">
    <property type="entry name" value="TM7S3/TM198-like_dom"/>
</dbReference>
<feature type="transmembrane region" description="Helical" evidence="6">
    <location>
        <begin position="186"/>
        <end position="203"/>
    </location>
</feature>
<sequence>MSPFNSTSGFNSSIITNATNAFPQASPGHSTNHALPLPPRLTPAFGLAGALLIMTSIPYALASIRYGRLYMSISCTYLVCIGITVIILFTTKHLDAGISDRAQGGYLVAAVLPAIIVGGLLQWFVGWLARRAGCVLGGFCMAMWIETLCPGGVIKTSSMTALLIGAMCAVSLTPSIPMLKKWADPAYMTFSAFSGSTAFVLGIDCYSRAGLKEFWAYTWHLHRVELFGFGTKTYPLTHLIIVENVLIPVLFVAALIIQYKFWKPLRARKEAEAARMAALREDQEKQALEIGRTFRMAADRDLTAWEARNKDPDPKKPDVEQKPVDPPSFASRAGQKINGVADFVLNKLKPDHNVLLPISSDARHQHHDEISPLGARKTISPAALNTSQTKGPFVISEGVPDSEEVEARIPSSVIPILERLMVENGKALNENGEEVEYTLRPTSKRPPPILPAMDYECGSPWDETEDANMRSISPSPPALAARFSFLNSASDLVDTTEQPRDVEESHEDEGMVPTVITLSEDDLSEWEQHITRTPNVDERNANKEHSTPEDLEPSNETLRYAHLGPASEVFNINEAVEPSSRIPNSEAHGRAEVMSRTQEWSKNLVDAEPNLRASSVRSYDAKDETILWKDFEGTYATKGSAERLEEDDLAASQSQQQHGLSQSSALKKDKGKSRCTSDIEDNSAILPMPIKSARVSKHNLSLPVLDTGVTLLDTAAARREVQKKQRCLSVNFAGENQGIVARRYFGSHGKLAESSSDLVESTDLDEITLSQARKTLHTRAVSNSQGSSIYSHGPYTSSSMSGQSPADTTARTTPVVSSPVYVSPTTSPSGPSPTQNCPPFVMVAPPLRNPYPLPPCESFQPSAPPYWYSNGAFSPGHSFAPDGINEQPAVIPEDADFRLPQRRSAPGAKPTLMARVEFDEHSRRKAAERQLLEQRRGMAAEAAKAKQRDKQQRRRTLEIEGRMRAGQLDNAHANLISKMQRQAMRNIEKQNNKNY</sequence>
<feature type="region of interest" description="Disordered" evidence="5">
    <location>
        <begin position="644"/>
        <end position="680"/>
    </location>
</feature>
<reference evidence="8 9" key="1">
    <citation type="journal article" date="2014" name="BMC Genomics">
        <title>Genome sequencing of four Aureobasidium pullulans varieties: biotechnological potential, stress tolerance, and description of new species.</title>
        <authorList>
            <person name="Gostin Ar C."/>
            <person name="Ohm R.A."/>
            <person name="Kogej T."/>
            <person name="Sonjak S."/>
            <person name="Turk M."/>
            <person name="Zajc J."/>
            <person name="Zalar P."/>
            <person name="Grube M."/>
            <person name="Sun H."/>
            <person name="Han J."/>
            <person name="Sharma A."/>
            <person name="Chiniquy J."/>
            <person name="Ngan C.Y."/>
            <person name="Lipzen A."/>
            <person name="Barry K."/>
            <person name="Grigoriev I.V."/>
            <person name="Gunde-Cimerman N."/>
        </authorList>
    </citation>
    <scope>NUCLEOTIDE SEQUENCE [LARGE SCALE GENOMIC DNA]</scope>
    <source>
        <strain evidence="8 9">CBS 147.97</strain>
    </source>
</reference>
<feature type="compositionally biased region" description="Low complexity" evidence="5">
    <location>
        <begin position="812"/>
        <end position="834"/>
    </location>
</feature>
<accession>A0A074WCM0</accession>
<evidence type="ECO:0000256" key="6">
    <source>
        <dbReference type="SAM" id="Phobius"/>
    </source>
</evidence>
<evidence type="ECO:0000259" key="7">
    <source>
        <dbReference type="Pfam" id="PF13886"/>
    </source>
</evidence>
<feature type="transmembrane region" description="Helical" evidence="6">
    <location>
        <begin position="132"/>
        <end position="153"/>
    </location>
</feature>
<protein>
    <recommendedName>
        <fullName evidence="7">TM7S3/TM198-like domain-containing protein</fullName>
    </recommendedName>
</protein>
<organism evidence="8 9">
    <name type="scientific">Aureobasidium namibiae CBS 147.97</name>
    <dbReference type="NCBI Taxonomy" id="1043004"/>
    <lineage>
        <taxon>Eukaryota</taxon>
        <taxon>Fungi</taxon>
        <taxon>Dikarya</taxon>
        <taxon>Ascomycota</taxon>
        <taxon>Pezizomycotina</taxon>
        <taxon>Dothideomycetes</taxon>
        <taxon>Dothideomycetidae</taxon>
        <taxon>Dothideales</taxon>
        <taxon>Saccotheciaceae</taxon>
        <taxon>Aureobasidium</taxon>
    </lineage>
</organism>
<dbReference type="Pfam" id="PF13886">
    <property type="entry name" value="TM7S3_TM198"/>
    <property type="match status" value="1"/>
</dbReference>
<evidence type="ECO:0000256" key="4">
    <source>
        <dbReference type="ARBA" id="ARBA00023136"/>
    </source>
</evidence>
<dbReference type="HOGENOM" id="CLU_326764_0_0_1"/>
<feature type="region of interest" description="Disordered" evidence="5">
    <location>
        <begin position="305"/>
        <end position="331"/>
    </location>
</feature>
<feature type="transmembrane region" description="Helical" evidence="6">
    <location>
        <begin position="103"/>
        <end position="125"/>
    </location>
</feature>
<proteinExistence type="predicted"/>
<dbReference type="GO" id="GO:0016020">
    <property type="term" value="C:membrane"/>
    <property type="evidence" value="ECO:0007669"/>
    <property type="project" value="UniProtKB-SubCell"/>
</dbReference>
<dbReference type="AlphaFoldDB" id="A0A074WCM0"/>
<feature type="compositionally biased region" description="Low complexity" evidence="5">
    <location>
        <begin position="650"/>
        <end position="665"/>
    </location>
</feature>
<feature type="transmembrane region" description="Helical" evidence="6">
    <location>
        <begin position="44"/>
        <end position="62"/>
    </location>
</feature>
<feature type="transmembrane region" description="Helical" evidence="6">
    <location>
        <begin position="69"/>
        <end position="91"/>
    </location>
</feature>
<feature type="compositionally biased region" description="Basic and acidic residues" evidence="5">
    <location>
        <begin position="305"/>
        <end position="323"/>
    </location>
</feature>
<name>A0A074WCM0_9PEZI</name>